<gene>
    <name evidence="2" type="ORF">C7460_105207</name>
</gene>
<feature type="transmembrane region" description="Helical" evidence="1">
    <location>
        <begin position="7"/>
        <end position="26"/>
    </location>
</feature>
<dbReference type="Pfam" id="PF14126">
    <property type="entry name" value="DUF4293"/>
    <property type="match status" value="1"/>
</dbReference>
<accession>A0A3D9L6J0</accession>
<sequence length="162" mass="18262">MIQRIQSVFLLLVALIMISILFLPMWGKVDMQAQELVVLNAFELVYSSFDENGEKTVMATKETFWISVLAILAAAVALFSIFQYKNRLRQIQLGALNSLVMGGCLGMAYYYSTKGDQMLNPTTIGNFQIGFYIIAAALLFNSLANRFIRKDDKLVKSADRIR</sequence>
<dbReference type="InterPro" id="IPR025635">
    <property type="entry name" value="DUF4293"/>
</dbReference>
<protein>
    <submittedName>
        <fullName evidence="2">Uncharacterized protein DUF4293</fullName>
    </submittedName>
</protein>
<feature type="transmembrane region" description="Helical" evidence="1">
    <location>
        <begin position="124"/>
        <end position="144"/>
    </location>
</feature>
<evidence type="ECO:0000256" key="1">
    <source>
        <dbReference type="SAM" id="Phobius"/>
    </source>
</evidence>
<dbReference type="EMBL" id="QREG01000005">
    <property type="protein sequence ID" value="REE00578.1"/>
    <property type="molecule type" value="Genomic_DNA"/>
</dbReference>
<keyword evidence="3" id="KW-1185">Reference proteome</keyword>
<feature type="transmembrane region" description="Helical" evidence="1">
    <location>
        <begin position="94"/>
        <end position="112"/>
    </location>
</feature>
<dbReference type="Proteomes" id="UP000256779">
    <property type="component" value="Unassembled WGS sequence"/>
</dbReference>
<keyword evidence="1" id="KW-0472">Membrane</keyword>
<keyword evidence="1" id="KW-0812">Transmembrane</keyword>
<dbReference type="AlphaFoldDB" id="A0A3D9L6J0"/>
<proteinExistence type="predicted"/>
<organism evidence="2 3">
    <name type="scientific">Marinoscillum furvescens DSM 4134</name>
    <dbReference type="NCBI Taxonomy" id="1122208"/>
    <lineage>
        <taxon>Bacteria</taxon>
        <taxon>Pseudomonadati</taxon>
        <taxon>Bacteroidota</taxon>
        <taxon>Cytophagia</taxon>
        <taxon>Cytophagales</taxon>
        <taxon>Reichenbachiellaceae</taxon>
        <taxon>Marinoscillum</taxon>
    </lineage>
</organism>
<reference evidence="2 3" key="1">
    <citation type="submission" date="2018-07" db="EMBL/GenBank/DDBJ databases">
        <title>Genomic Encyclopedia of Type Strains, Phase IV (KMG-IV): sequencing the most valuable type-strain genomes for metagenomic binning, comparative biology and taxonomic classification.</title>
        <authorList>
            <person name="Goeker M."/>
        </authorList>
    </citation>
    <scope>NUCLEOTIDE SEQUENCE [LARGE SCALE GENOMIC DNA]</scope>
    <source>
        <strain evidence="2 3">DSM 4134</strain>
    </source>
</reference>
<dbReference type="RefSeq" id="WP_170147932.1">
    <property type="nucleotide sequence ID" value="NZ_QREG01000005.1"/>
</dbReference>
<comment type="caution">
    <text evidence="2">The sequence shown here is derived from an EMBL/GenBank/DDBJ whole genome shotgun (WGS) entry which is preliminary data.</text>
</comment>
<feature type="transmembrane region" description="Helical" evidence="1">
    <location>
        <begin position="64"/>
        <end position="82"/>
    </location>
</feature>
<evidence type="ECO:0000313" key="3">
    <source>
        <dbReference type="Proteomes" id="UP000256779"/>
    </source>
</evidence>
<name>A0A3D9L6J0_MARFU</name>
<keyword evidence="1" id="KW-1133">Transmembrane helix</keyword>
<evidence type="ECO:0000313" key="2">
    <source>
        <dbReference type="EMBL" id="REE00578.1"/>
    </source>
</evidence>